<evidence type="ECO:0000313" key="2">
    <source>
        <dbReference type="EMBL" id="MPC19319.1"/>
    </source>
</evidence>
<evidence type="ECO:0000256" key="1">
    <source>
        <dbReference type="SAM" id="MobiDB-lite"/>
    </source>
</evidence>
<feature type="region of interest" description="Disordered" evidence="1">
    <location>
        <begin position="19"/>
        <end position="39"/>
    </location>
</feature>
<dbReference type="EMBL" id="VSRR010000760">
    <property type="protein sequence ID" value="MPC19319.1"/>
    <property type="molecule type" value="Genomic_DNA"/>
</dbReference>
<sequence>MPIEKALIITSVNEIDSSTSKATFPMPRTSSSPYRSDSVSRAKSVKRMVSTTLNTCEGDRACQEMLVSDL</sequence>
<protein>
    <submittedName>
        <fullName evidence="2">Uncharacterized protein</fullName>
    </submittedName>
</protein>
<comment type="caution">
    <text evidence="2">The sequence shown here is derived from an EMBL/GenBank/DDBJ whole genome shotgun (WGS) entry which is preliminary data.</text>
</comment>
<accession>A0A5B7DDL1</accession>
<name>A0A5B7DDL1_PORTR</name>
<proteinExistence type="predicted"/>
<reference evidence="2 3" key="1">
    <citation type="submission" date="2019-05" db="EMBL/GenBank/DDBJ databases">
        <title>Another draft genome of Portunus trituberculatus and its Hox gene families provides insights of decapod evolution.</title>
        <authorList>
            <person name="Jeong J.-H."/>
            <person name="Song I."/>
            <person name="Kim S."/>
            <person name="Choi T."/>
            <person name="Kim D."/>
            <person name="Ryu S."/>
            <person name="Kim W."/>
        </authorList>
    </citation>
    <scope>NUCLEOTIDE SEQUENCE [LARGE SCALE GENOMIC DNA]</scope>
    <source>
        <tissue evidence="2">Muscle</tissue>
    </source>
</reference>
<organism evidence="2 3">
    <name type="scientific">Portunus trituberculatus</name>
    <name type="common">Swimming crab</name>
    <name type="synonym">Neptunus trituberculatus</name>
    <dbReference type="NCBI Taxonomy" id="210409"/>
    <lineage>
        <taxon>Eukaryota</taxon>
        <taxon>Metazoa</taxon>
        <taxon>Ecdysozoa</taxon>
        <taxon>Arthropoda</taxon>
        <taxon>Crustacea</taxon>
        <taxon>Multicrustacea</taxon>
        <taxon>Malacostraca</taxon>
        <taxon>Eumalacostraca</taxon>
        <taxon>Eucarida</taxon>
        <taxon>Decapoda</taxon>
        <taxon>Pleocyemata</taxon>
        <taxon>Brachyura</taxon>
        <taxon>Eubrachyura</taxon>
        <taxon>Portunoidea</taxon>
        <taxon>Portunidae</taxon>
        <taxon>Portuninae</taxon>
        <taxon>Portunus</taxon>
    </lineage>
</organism>
<gene>
    <name evidence="2" type="ORF">E2C01_012232</name>
</gene>
<keyword evidence="3" id="KW-1185">Reference proteome</keyword>
<feature type="compositionally biased region" description="Low complexity" evidence="1">
    <location>
        <begin position="28"/>
        <end position="39"/>
    </location>
</feature>
<dbReference type="AlphaFoldDB" id="A0A5B7DDL1"/>
<evidence type="ECO:0000313" key="3">
    <source>
        <dbReference type="Proteomes" id="UP000324222"/>
    </source>
</evidence>
<dbReference type="Proteomes" id="UP000324222">
    <property type="component" value="Unassembled WGS sequence"/>
</dbReference>